<dbReference type="PANTHER" id="PTHR15724:SF0">
    <property type="entry name" value="PROTEIN PHOSPHATASE 1 REGULATORY SUBUNIT 26"/>
    <property type="match status" value="1"/>
</dbReference>
<feature type="region of interest" description="Disordered" evidence="1">
    <location>
        <begin position="593"/>
        <end position="627"/>
    </location>
</feature>
<evidence type="ECO:0000313" key="4">
    <source>
        <dbReference type="Proteomes" id="UP001221898"/>
    </source>
</evidence>
<evidence type="ECO:0000259" key="2">
    <source>
        <dbReference type="Pfam" id="PF15740"/>
    </source>
</evidence>
<feature type="region of interest" description="Disordered" evidence="1">
    <location>
        <begin position="452"/>
        <end position="530"/>
    </location>
</feature>
<feature type="region of interest" description="Disordered" evidence="1">
    <location>
        <begin position="1"/>
        <end position="43"/>
    </location>
</feature>
<feature type="domain" description="Protein phosphatase 1 regulatory subunit 26 N-terminal" evidence="2">
    <location>
        <begin position="14"/>
        <end position="546"/>
    </location>
</feature>
<name>A0AAD7SKU8_9TELE</name>
<feature type="region of interest" description="Disordered" evidence="1">
    <location>
        <begin position="749"/>
        <end position="793"/>
    </location>
</feature>
<feature type="region of interest" description="Disordered" evidence="1">
    <location>
        <begin position="230"/>
        <end position="295"/>
    </location>
</feature>
<sequence length="1003" mass="111156">MALKRQFGITSWRKKKENSEDSKKVYKFLQPNEESNSSDDGIEEAIRHYQLEKQKEEHITKVSELSQPKQTHGSKATALCLDHSGTSSIKKQKVLTKKKKTERTSKPILSTPVAACCTLSRPLDNSDIKDNGVSLTKNKTPSPLKANTTAELMCAEAILDISKAVMPEVFDDCAALPNNCVQSTFHSQDDINCLEKKKKSDESSIDSDDGIEQEIRNFLELKAQMHNQSSGTTSLACTQTPAVAPPQQKKLDPSQNKKLSLSHKRKRKEEDSNIFKGEELDTKLKEPHPQPLIACDSNNIFRTQAASTPEETGIALCVATISKREDPTKNGEQKHSPISLKDAKDPGKEGDSNPSSSKNEVSKSLMLAERRGQTGDKSSSLDSDEDLDAAIKDLLLTKKKVKKKTRDRKLKSKKMFGAVELCLVEELQSEKPKTLTEYKTVSNPKIPKTCIPKCNKVTPKQNTNGRSIKPKKNKNTSEQLKTDKQVKPSCQAEQTGQEKEHTNVEPLSGGSNLGATQVEEDSSSVDSDDSIEQEIRKFLAEKAKLSMVKTKDGGEIRDSSTNATDSRTEGGIKLEPQQAEIWEGEVLQSASPSLEGHIPHSVDKQSSPLVANTSNSSSSLQADREGDTVKALKNKVILKKSNTEKISPDVEKVTTVHKVSPVSPKSNTEPIFAHQAISLTEMEVPMSQSPFHISPPIPMTVREVKETSISDLHGVICNHQTRSFVPSHDASGSICPAVGNHENITQDEIIEPSPQPPETSTAASPSFPTPTPARQPGEHFLLGQARGGSLGQNTAPCLPENVVQIKMDQPLFLELSSHGSYYVQMRNRDLCKAGNNKDCTRETEDRKREEGDLVSEGEEECIDETDDESDERSSGSQRSRERKPFPRLCLSTTIDPGESFKPYIILNSPERNLKYSKRCVWVGHQQSDKLKMPASSHKQVTPKEPERINPNYAVNVKTFYSKITPCAVPLTKNAKKKKLIKRQLQFHTQLPRKEERIAKKYNL</sequence>
<feature type="compositionally biased region" description="Acidic residues" evidence="1">
    <location>
        <begin position="852"/>
        <end position="870"/>
    </location>
</feature>
<evidence type="ECO:0000313" key="3">
    <source>
        <dbReference type="EMBL" id="KAJ8404464.1"/>
    </source>
</evidence>
<feature type="region of interest" description="Disordered" evidence="1">
    <location>
        <begin position="833"/>
        <end position="887"/>
    </location>
</feature>
<dbReference type="GO" id="GO:0004864">
    <property type="term" value="F:protein phosphatase inhibitor activity"/>
    <property type="evidence" value="ECO:0007669"/>
    <property type="project" value="InterPro"/>
</dbReference>
<proteinExistence type="predicted"/>
<dbReference type="PANTHER" id="PTHR15724">
    <property type="entry name" value="PROTEIN PHOSPHATASE 1 REGULATORY SUBUNIT 26"/>
    <property type="match status" value="1"/>
</dbReference>
<feature type="compositionally biased region" description="Polar residues" evidence="1">
    <location>
        <begin position="604"/>
        <end position="621"/>
    </location>
</feature>
<dbReference type="Pfam" id="PF15740">
    <property type="entry name" value="PPP1R26_N"/>
    <property type="match status" value="1"/>
</dbReference>
<dbReference type="InterPro" id="IPR031474">
    <property type="entry name" value="PPP1R26_N"/>
</dbReference>
<reference evidence="3" key="1">
    <citation type="journal article" date="2023" name="Science">
        <title>Genome structures resolve the early diversification of teleost fishes.</title>
        <authorList>
            <person name="Parey E."/>
            <person name="Louis A."/>
            <person name="Montfort J."/>
            <person name="Bouchez O."/>
            <person name="Roques C."/>
            <person name="Iampietro C."/>
            <person name="Lluch J."/>
            <person name="Castinel A."/>
            <person name="Donnadieu C."/>
            <person name="Desvignes T."/>
            <person name="Floi Bucao C."/>
            <person name="Jouanno E."/>
            <person name="Wen M."/>
            <person name="Mejri S."/>
            <person name="Dirks R."/>
            <person name="Jansen H."/>
            <person name="Henkel C."/>
            <person name="Chen W.J."/>
            <person name="Zahm M."/>
            <person name="Cabau C."/>
            <person name="Klopp C."/>
            <person name="Thompson A.W."/>
            <person name="Robinson-Rechavi M."/>
            <person name="Braasch I."/>
            <person name="Lecointre G."/>
            <person name="Bobe J."/>
            <person name="Postlethwait J.H."/>
            <person name="Berthelot C."/>
            <person name="Roest Crollius H."/>
            <person name="Guiguen Y."/>
        </authorList>
    </citation>
    <scope>NUCLEOTIDE SEQUENCE</scope>
    <source>
        <strain evidence="3">NC1722</strain>
    </source>
</reference>
<feature type="compositionally biased region" description="Basic and acidic residues" evidence="1">
    <location>
        <begin position="325"/>
        <end position="351"/>
    </location>
</feature>
<dbReference type="EMBL" id="JAINUG010000053">
    <property type="protein sequence ID" value="KAJ8404464.1"/>
    <property type="molecule type" value="Genomic_DNA"/>
</dbReference>
<feature type="region of interest" description="Disordered" evidence="1">
    <location>
        <begin position="325"/>
        <end position="362"/>
    </location>
</feature>
<feature type="compositionally biased region" description="Polar residues" evidence="1">
    <location>
        <begin position="230"/>
        <end position="241"/>
    </location>
</feature>
<dbReference type="InterPro" id="IPR026130">
    <property type="entry name" value="PPP1R26"/>
</dbReference>
<feature type="compositionally biased region" description="Basic and acidic residues" evidence="1">
    <location>
        <begin position="838"/>
        <end position="851"/>
    </location>
</feature>
<dbReference type="AlphaFoldDB" id="A0AAD7SKU8"/>
<protein>
    <recommendedName>
        <fullName evidence="2">Protein phosphatase 1 regulatory subunit 26 N-terminal domain-containing protein</fullName>
    </recommendedName>
</protein>
<keyword evidence="4" id="KW-1185">Reference proteome</keyword>
<evidence type="ECO:0000256" key="1">
    <source>
        <dbReference type="SAM" id="MobiDB-lite"/>
    </source>
</evidence>
<organism evidence="3 4">
    <name type="scientific">Aldrovandia affinis</name>
    <dbReference type="NCBI Taxonomy" id="143900"/>
    <lineage>
        <taxon>Eukaryota</taxon>
        <taxon>Metazoa</taxon>
        <taxon>Chordata</taxon>
        <taxon>Craniata</taxon>
        <taxon>Vertebrata</taxon>
        <taxon>Euteleostomi</taxon>
        <taxon>Actinopterygii</taxon>
        <taxon>Neopterygii</taxon>
        <taxon>Teleostei</taxon>
        <taxon>Notacanthiformes</taxon>
        <taxon>Halosauridae</taxon>
        <taxon>Aldrovandia</taxon>
    </lineage>
</organism>
<feature type="compositionally biased region" description="Basic and acidic residues" evidence="1">
    <location>
        <begin position="268"/>
        <end position="288"/>
    </location>
</feature>
<feature type="compositionally biased region" description="Acidic residues" evidence="1">
    <location>
        <begin position="518"/>
        <end position="530"/>
    </location>
</feature>
<dbReference type="Proteomes" id="UP001221898">
    <property type="component" value="Unassembled WGS sequence"/>
</dbReference>
<comment type="caution">
    <text evidence="3">The sequence shown here is derived from an EMBL/GenBank/DDBJ whole genome shotgun (WGS) entry which is preliminary data.</text>
</comment>
<accession>A0AAD7SKU8</accession>
<gene>
    <name evidence="3" type="ORF">AAFF_G00337310</name>
</gene>